<dbReference type="SUPFAM" id="SSF103039">
    <property type="entry name" value="CheC-like"/>
    <property type="match status" value="1"/>
</dbReference>
<dbReference type="InterPro" id="IPR028976">
    <property type="entry name" value="CheC-like_sf"/>
</dbReference>
<dbReference type="CDD" id="cd17906">
    <property type="entry name" value="CheX"/>
    <property type="match status" value="1"/>
</dbReference>
<organism evidence="3">
    <name type="scientific">Thermodesulfatator atlanticus</name>
    <dbReference type="NCBI Taxonomy" id="501497"/>
    <lineage>
        <taxon>Bacteria</taxon>
        <taxon>Pseudomonadati</taxon>
        <taxon>Thermodesulfobacteriota</taxon>
        <taxon>Thermodesulfobacteria</taxon>
        <taxon>Thermodesulfobacteriales</taxon>
        <taxon>Thermodesulfatatoraceae</taxon>
        <taxon>Thermodesulfatator</taxon>
    </lineage>
</organism>
<dbReference type="InterPro" id="IPR028051">
    <property type="entry name" value="CheX-like_dom"/>
</dbReference>
<dbReference type="GO" id="GO:0006935">
    <property type="term" value="P:chemotaxis"/>
    <property type="evidence" value="ECO:0007669"/>
    <property type="project" value="UniProtKB-KW"/>
</dbReference>
<evidence type="ECO:0000259" key="2">
    <source>
        <dbReference type="Pfam" id="PF13690"/>
    </source>
</evidence>
<accession>A0A7V5U222</accession>
<keyword evidence="1" id="KW-0145">Chemotaxis</keyword>
<dbReference type="AlphaFoldDB" id="A0A7V5U222"/>
<comment type="caution">
    <text evidence="3">The sequence shown here is derived from an EMBL/GenBank/DDBJ whole genome shotgun (WGS) entry which is preliminary data.</text>
</comment>
<protein>
    <submittedName>
        <fullName evidence="3">Chemotaxis protein CheX</fullName>
    </submittedName>
</protein>
<feature type="domain" description="Chemotaxis phosphatase CheX-like" evidence="2">
    <location>
        <begin position="43"/>
        <end position="141"/>
    </location>
</feature>
<sequence>MSKSLILDALVDSVKEVLMTFTGAAPEPEKSFIRQELEALGEVSAVLGLTGKGFTGSFVVSFNKDCILGIVEALFGQRPENINDEARDAAGEMANMICGAFRRRFEQNGISLQSSTPVIVTGENHTLDILCKSQRLVLPFSLNGSKLFIEFCLDKK</sequence>
<proteinExistence type="predicted"/>
<dbReference type="EMBL" id="DROK01000070">
    <property type="protein sequence ID" value="HHI96704.1"/>
    <property type="molecule type" value="Genomic_DNA"/>
</dbReference>
<evidence type="ECO:0000313" key="3">
    <source>
        <dbReference type="EMBL" id="HHI96704.1"/>
    </source>
</evidence>
<dbReference type="Proteomes" id="UP000886101">
    <property type="component" value="Unassembled WGS sequence"/>
</dbReference>
<gene>
    <name evidence="3" type="ORF">ENJ96_02505</name>
</gene>
<evidence type="ECO:0000256" key="1">
    <source>
        <dbReference type="ARBA" id="ARBA00022500"/>
    </source>
</evidence>
<reference evidence="3" key="1">
    <citation type="journal article" date="2020" name="mSystems">
        <title>Genome- and Community-Level Interaction Insights into Carbon Utilization and Element Cycling Functions of Hydrothermarchaeota in Hydrothermal Sediment.</title>
        <authorList>
            <person name="Zhou Z."/>
            <person name="Liu Y."/>
            <person name="Xu W."/>
            <person name="Pan J."/>
            <person name="Luo Z.H."/>
            <person name="Li M."/>
        </authorList>
    </citation>
    <scope>NUCLEOTIDE SEQUENCE [LARGE SCALE GENOMIC DNA]</scope>
    <source>
        <strain evidence="3">HyVt-533</strain>
    </source>
</reference>
<dbReference type="Gene3D" id="3.40.1550.10">
    <property type="entry name" value="CheC-like"/>
    <property type="match status" value="1"/>
</dbReference>
<dbReference type="Pfam" id="PF13690">
    <property type="entry name" value="CheX"/>
    <property type="match status" value="1"/>
</dbReference>
<name>A0A7V5U222_9BACT</name>
<dbReference type="InterPro" id="IPR038756">
    <property type="entry name" value="CheX-like"/>
</dbReference>
<dbReference type="PANTHER" id="PTHR39452">
    <property type="entry name" value="CHEY-P PHOSPHATASE CHEX"/>
    <property type="match status" value="1"/>
</dbReference>
<dbReference type="PANTHER" id="PTHR39452:SF1">
    <property type="entry name" value="CHEY-P PHOSPHATASE CHEX"/>
    <property type="match status" value="1"/>
</dbReference>